<dbReference type="HOGENOM" id="CLU_013399_0_0_1"/>
<dbReference type="PANTHER" id="PTHR12358">
    <property type="entry name" value="SPHINGOSINE KINASE"/>
    <property type="match status" value="1"/>
</dbReference>
<name>G7E1V2_MIXOS</name>
<protein>
    <recommendedName>
        <fullName evidence="2">DAGKc domain-containing protein</fullName>
    </recommendedName>
</protein>
<dbReference type="InterPro" id="IPR001206">
    <property type="entry name" value="Diacylglycerol_kinase_cat_dom"/>
</dbReference>
<dbReference type="Pfam" id="PF00781">
    <property type="entry name" value="DAGK_cat"/>
    <property type="match status" value="1"/>
</dbReference>
<dbReference type="GO" id="GO:0001727">
    <property type="term" value="F:lipid kinase activity"/>
    <property type="evidence" value="ECO:0007669"/>
    <property type="project" value="TreeGrafter"/>
</dbReference>
<dbReference type="Gene3D" id="2.60.200.40">
    <property type="match status" value="1"/>
</dbReference>
<dbReference type="eggNOG" id="KOG1116">
    <property type="taxonomic scope" value="Eukaryota"/>
</dbReference>
<comment type="caution">
    <text evidence="3">The sequence shown here is derived from an EMBL/GenBank/DDBJ whole genome shotgun (WGS) entry which is preliminary data.</text>
</comment>
<dbReference type="InterPro" id="IPR017438">
    <property type="entry name" value="ATP-NAD_kinase_N"/>
</dbReference>
<dbReference type="InterPro" id="IPR016064">
    <property type="entry name" value="NAD/diacylglycerol_kinase_sf"/>
</dbReference>
<dbReference type="SUPFAM" id="SSF111331">
    <property type="entry name" value="NAD kinase/diacylglycerol kinase-like"/>
    <property type="match status" value="1"/>
</dbReference>
<dbReference type="GO" id="GO:0046512">
    <property type="term" value="P:sphingosine biosynthetic process"/>
    <property type="evidence" value="ECO:0007669"/>
    <property type="project" value="TreeGrafter"/>
</dbReference>
<dbReference type="PROSITE" id="PS50146">
    <property type="entry name" value="DAGK"/>
    <property type="match status" value="1"/>
</dbReference>
<dbReference type="OrthoDB" id="3853857at2759"/>
<accession>G7E1V2</accession>
<dbReference type="PANTHER" id="PTHR12358:SF31">
    <property type="entry name" value="ACYLGLYCEROL KINASE, MITOCHONDRIAL"/>
    <property type="match status" value="1"/>
</dbReference>
<dbReference type="GO" id="GO:0016020">
    <property type="term" value="C:membrane"/>
    <property type="evidence" value="ECO:0007669"/>
    <property type="project" value="TreeGrafter"/>
</dbReference>
<dbReference type="Pfam" id="PF24321">
    <property type="entry name" value="DUF7493"/>
    <property type="match status" value="1"/>
</dbReference>
<feature type="region of interest" description="Disordered" evidence="1">
    <location>
        <begin position="1"/>
        <end position="31"/>
    </location>
</feature>
<keyword evidence="4" id="KW-1185">Reference proteome</keyword>
<dbReference type="GO" id="GO:0005737">
    <property type="term" value="C:cytoplasm"/>
    <property type="evidence" value="ECO:0007669"/>
    <property type="project" value="TreeGrafter"/>
</dbReference>
<feature type="domain" description="DAGKc" evidence="2">
    <location>
        <begin position="153"/>
        <end position="294"/>
    </location>
</feature>
<evidence type="ECO:0000259" key="2">
    <source>
        <dbReference type="PROSITE" id="PS50146"/>
    </source>
</evidence>
<dbReference type="FunCoup" id="G7E1V2">
    <property type="interactions" value="143"/>
</dbReference>
<dbReference type="Gene3D" id="3.40.50.10330">
    <property type="entry name" value="Probable inorganic polyphosphate/atp-NAD kinase, domain 1"/>
    <property type="match status" value="1"/>
</dbReference>
<reference evidence="3 4" key="1">
    <citation type="journal article" date="2011" name="J. Gen. Appl. Microbiol.">
        <title>Draft genome sequencing of the enigmatic basidiomycete Mixia osmundae.</title>
        <authorList>
            <person name="Nishida H."/>
            <person name="Nagatsuka Y."/>
            <person name="Sugiyama J."/>
        </authorList>
    </citation>
    <scope>NUCLEOTIDE SEQUENCE [LARGE SCALE GENOMIC DNA]</scope>
    <source>
        <strain evidence="4">CBS 9802 / IAM 14324 / JCM 22182 / KY 12970</strain>
    </source>
</reference>
<dbReference type="SMART" id="SM00046">
    <property type="entry name" value="DAGKc"/>
    <property type="match status" value="1"/>
</dbReference>
<dbReference type="AlphaFoldDB" id="G7E1V2"/>
<reference evidence="3 4" key="2">
    <citation type="journal article" date="2012" name="Open Biol.">
        <title>Characteristics of nucleosomes and linker DNA regions on the genome of the basidiomycete Mixia osmundae revealed by mono- and dinucleosome mapping.</title>
        <authorList>
            <person name="Nishida H."/>
            <person name="Kondo S."/>
            <person name="Matsumoto T."/>
            <person name="Suzuki Y."/>
            <person name="Yoshikawa H."/>
            <person name="Taylor T.D."/>
            <person name="Sugiyama J."/>
        </authorList>
    </citation>
    <scope>NUCLEOTIDE SEQUENCE [LARGE SCALE GENOMIC DNA]</scope>
    <source>
        <strain evidence="4">CBS 9802 / IAM 14324 / JCM 22182 / KY 12970</strain>
    </source>
</reference>
<dbReference type="InterPro" id="IPR050187">
    <property type="entry name" value="Lipid_Phosphate_FormReg"/>
</dbReference>
<dbReference type="OMA" id="QAWSRRI"/>
<proteinExistence type="predicted"/>
<dbReference type="InParanoid" id="G7E1V2"/>
<feature type="compositionally biased region" description="Polar residues" evidence="1">
    <location>
        <begin position="22"/>
        <end position="31"/>
    </location>
</feature>
<sequence length="571" mass="62253">MHSPGKGHASSGTTRKHAHGHMSSNGSAASMQTTADPNELLVVADQHPANLFLGPEELVVTGTHRPSITSAAASFVLKRGSRTSSKRIPYDIILDVKLERQPSLDDLLLTVHCLKTSTDAELRTLKYEVPVHHELVAQEWIERLLAHAYPATRRHRRFKVFVNPASGPGKAKAIWQTKCQPIFEAAGCHLDVSFTEGRDHAKQACQTLDLEKYDGIAIVSGDGLVHEILNGLALRTDARKALMTPLAALPAGSANAFGVNVSSPARGRNPAYQCLVAIKGRPMSIDLASVTQGSQRYFSFLSQAFGLMADVDLGTEDNRWMGDTRFVLGFVQGVLSERTYNCTLSMRIVGQGTTKESKGALVDDHKKRATDTIAQEGSLNSKDYSLPRLRFGTVQDPLPEQEAIPVSIDKPLDVAPGLSKWTTFRGPVSTVYAGLQPYVAKDYMPFPLACGDGLIDISIALPLSRYEGLSGLDGAGEGNTLHHSNVQYYRVEAYRLTPEGRATKGKVAKVHNEKSEEVKSNEVSPVLAKEYISIDGESVPYEPFQVEAHRGLGRTFTLDPSGSLYKPDQWK</sequence>
<organism evidence="3 4">
    <name type="scientific">Mixia osmundae (strain CBS 9802 / IAM 14324 / JCM 22182 / KY 12970)</name>
    <dbReference type="NCBI Taxonomy" id="764103"/>
    <lineage>
        <taxon>Eukaryota</taxon>
        <taxon>Fungi</taxon>
        <taxon>Dikarya</taxon>
        <taxon>Basidiomycota</taxon>
        <taxon>Pucciniomycotina</taxon>
        <taxon>Mixiomycetes</taxon>
        <taxon>Mixiales</taxon>
        <taxon>Mixiaceae</taxon>
        <taxon>Mixia</taxon>
    </lineage>
</organism>
<dbReference type="InterPro" id="IPR055916">
    <property type="entry name" value="DUF7493"/>
</dbReference>
<evidence type="ECO:0000256" key="1">
    <source>
        <dbReference type="SAM" id="MobiDB-lite"/>
    </source>
</evidence>
<evidence type="ECO:0000313" key="3">
    <source>
        <dbReference type="EMBL" id="GAA96812.1"/>
    </source>
</evidence>
<dbReference type="Proteomes" id="UP000009131">
    <property type="component" value="Unassembled WGS sequence"/>
</dbReference>
<dbReference type="GO" id="GO:0016773">
    <property type="term" value="F:phosphotransferase activity, alcohol group as acceptor"/>
    <property type="evidence" value="ECO:0007669"/>
    <property type="project" value="UniProtKB-ARBA"/>
</dbReference>
<dbReference type="STRING" id="764103.G7E1V2"/>
<evidence type="ECO:0000313" key="4">
    <source>
        <dbReference type="Proteomes" id="UP000009131"/>
    </source>
</evidence>
<gene>
    <name evidence="3" type="primary">Mo03484</name>
    <name evidence="3" type="ORF">E5Q_03484</name>
</gene>
<dbReference type="EMBL" id="BABT02000106">
    <property type="protein sequence ID" value="GAA96812.1"/>
    <property type="molecule type" value="Genomic_DNA"/>
</dbReference>
<dbReference type="RefSeq" id="XP_014565314.1">
    <property type="nucleotide sequence ID" value="XM_014709828.1"/>
</dbReference>